<feature type="transmembrane region" description="Helical" evidence="6">
    <location>
        <begin position="53"/>
        <end position="74"/>
    </location>
</feature>
<evidence type="ECO:0000259" key="7">
    <source>
        <dbReference type="Pfam" id="PF06271"/>
    </source>
</evidence>
<dbReference type="PANTHER" id="PTHR36115">
    <property type="entry name" value="PROLINE-RICH ANTIGEN HOMOLOG-RELATED"/>
    <property type="match status" value="1"/>
</dbReference>
<comment type="subcellular location">
    <subcellularLocation>
        <location evidence="1">Cell membrane</location>
        <topology evidence="1">Multi-pass membrane protein</topology>
    </subcellularLocation>
</comment>
<evidence type="ECO:0000256" key="4">
    <source>
        <dbReference type="ARBA" id="ARBA00022989"/>
    </source>
</evidence>
<evidence type="ECO:0000313" key="9">
    <source>
        <dbReference type="Proteomes" id="UP001597100"/>
    </source>
</evidence>
<keyword evidence="3 6" id="KW-0812">Transmembrane</keyword>
<feature type="transmembrane region" description="Helical" evidence="6">
    <location>
        <begin position="21"/>
        <end position="47"/>
    </location>
</feature>
<dbReference type="InterPro" id="IPR010432">
    <property type="entry name" value="RDD"/>
</dbReference>
<keyword evidence="5 6" id="KW-0472">Membrane</keyword>
<proteinExistence type="predicted"/>
<evidence type="ECO:0000256" key="2">
    <source>
        <dbReference type="ARBA" id="ARBA00022475"/>
    </source>
</evidence>
<evidence type="ECO:0000256" key="5">
    <source>
        <dbReference type="ARBA" id="ARBA00023136"/>
    </source>
</evidence>
<dbReference type="Proteomes" id="UP001597100">
    <property type="component" value="Unassembled WGS sequence"/>
</dbReference>
<dbReference type="Pfam" id="PF06271">
    <property type="entry name" value="RDD"/>
    <property type="match status" value="1"/>
</dbReference>
<sequence>MKNNRVFNYELASKGDRLFAAITQGVLLFILLIIVYKFIGIPIAAIFSSDTDLIDILISILQGLFLGAIFYPFFTGNLGHKIFGLKVISAETGEDYKKADEGAIRECLKNLLGYLIIPNIWILWDKKNQNLYDKLTNTYVVKRFD</sequence>
<comment type="caution">
    <text evidence="8">The sequence shown here is derived from an EMBL/GenBank/DDBJ whole genome shotgun (WGS) entry which is preliminary data.</text>
</comment>
<reference evidence="9" key="1">
    <citation type="journal article" date="2019" name="Int. J. Syst. Evol. Microbiol.">
        <title>The Global Catalogue of Microorganisms (GCM) 10K type strain sequencing project: providing services to taxonomists for standard genome sequencing and annotation.</title>
        <authorList>
            <consortium name="The Broad Institute Genomics Platform"/>
            <consortium name="The Broad Institute Genome Sequencing Center for Infectious Disease"/>
            <person name="Wu L."/>
            <person name="Ma J."/>
        </authorList>
    </citation>
    <scope>NUCLEOTIDE SEQUENCE [LARGE SCALE GENOMIC DNA]</scope>
    <source>
        <strain evidence="9">CCUG 60898</strain>
    </source>
</reference>
<accession>A0ABW3IHI2</accession>
<evidence type="ECO:0000313" key="8">
    <source>
        <dbReference type="EMBL" id="MFD0976758.1"/>
    </source>
</evidence>
<evidence type="ECO:0000256" key="6">
    <source>
        <dbReference type="SAM" id="Phobius"/>
    </source>
</evidence>
<evidence type="ECO:0000256" key="3">
    <source>
        <dbReference type="ARBA" id="ARBA00022692"/>
    </source>
</evidence>
<feature type="domain" description="RDD" evidence="7">
    <location>
        <begin position="12"/>
        <end position="137"/>
    </location>
</feature>
<dbReference type="EMBL" id="JBHTJP010000032">
    <property type="protein sequence ID" value="MFD0976758.1"/>
    <property type="molecule type" value="Genomic_DNA"/>
</dbReference>
<name>A0ABW3IHI2_9FLAO</name>
<keyword evidence="9" id="KW-1185">Reference proteome</keyword>
<keyword evidence="4 6" id="KW-1133">Transmembrane helix</keyword>
<dbReference type="InterPro" id="IPR051791">
    <property type="entry name" value="Pra-immunoreactive"/>
</dbReference>
<organism evidence="8 9">
    <name type="scientific">Salinimicrobium gaetbulicola</name>
    <dbReference type="NCBI Taxonomy" id="999702"/>
    <lineage>
        <taxon>Bacteria</taxon>
        <taxon>Pseudomonadati</taxon>
        <taxon>Bacteroidota</taxon>
        <taxon>Flavobacteriia</taxon>
        <taxon>Flavobacteriales</taxon>
        <taxon>Flavobacteriaceae</taxon>
        <taxon>Salinimicrobium</taxon>
    </lineage>
</organism>
<gene>
    <name evidence="8" type="ORF">ACFQ1G_08150</name>
</gene>
<dbReference type="PANTHER" id="PTHR36115:SF4">
    <property type="entry name" value="MEMBRANE PROTEIN"/>
    <property type="match status" value="1"/>
</dbReference>
<dbReference type="RefSeq" id="WP_380738375.1">
    <property type="nucleotide sequence ID" value="NZ_JBHTJP010000032.1"/>
</dbReference>
<protein>
    <submittedName>
        <fullName evidence="8">RDD family protein</fullName>
    </submittedName>
</protein>
<keyword evidence="2" id="KW-1003">Cell membrane</keyword>
<evidence type="ECO:0000256" key="1">
    <source>
        <dbReference type="ARBA" id="ARBA00004651"/>
    </source>
</evidence>